<dbReference type="Proteomes" id="UP000656367">
    <property type="component" value="Unassembled WGS sequence"/>
</dbReference>
<evidence type="ECO:0000313" key="2">
    <source>
        <dbReference type="EMBL" id="GGM51573.1"/>
    </source>
</evidence>
<evidence type="ECO:0000256" key="1">
    <source>
        <dbReference type="SAM" id="MobiDB-lite"/>
    </source>
</evidence>
<gene>
    <name evidence="2" type="ORF">GCM10009006_35960</name>
</gene>
<dbReference type="AlphaFoldDB" id="A0A830FRY5"/>
<name>A0A830FRY5_HALAR</name>
<proteinExistence type="predicted"/>
<dbReference type="EMBL" id="BMON01000007">
    <property type="protein sequence ID" value="GGM51573.1"/>
    <property type="molecule type" value="Genomic_DNA"/>
</dbReference>
<sequence length="88" mass="10346">MTKRKFADVRRKRAPRDPPLGRTVALPVTTRERTTDDPNSGEITRVTKGSDYEFITVPVYDTWADRWQRVSVRDDDGVKQTWTWTYPM</sequence>
<protein>
    <submittedName>
        <fullName evidence="2">Uncharacterized protein</fullName>
    </submittedName>
</protein>
<reference evidence="2" key="1">
    <citation type="journal article" date="2014" name="Int. J. Syst. Evol. Microbiol.">
        <title>Complete genome sequence of Corynebacterium casei LMG S-19264T (=DSM 44701T), isolated from a smear-ripened cheese.</title>
        <authorList>
            <consortium name="US DOE Joint Genome Institute (JGI-PGF)"/>
            <person name="Walter F."/>
            <person name="Albersmeier A."/>
            <person name="Kalinowski J."/>
            <person name="Ruckert C."/>
        </authorList>
    </citation>
    <scope>NUCLEOTIDE SEQUENCE</scope>
    <source>
        <strain evidence="2">JCM 15759</strain>
    </source>
</reference>
<comment type="caution">
    <text evidence="2">The sequence shown here is derived from an EMBL/GenBank/DDBJ whole genome shotgun (WGS) entry which is preliminary data.</text>
</comment>
<feature type="region of interest" description="Disordered" evidence="1">
    <location>
        <begin position="1"/>
        <end position="45"/>
    </location>
</feature>
<accession>A0A830FRY5</accession>
<evidence type="ECO:0000313" key="3">
    <source>
        <dbReference type="Proteomes" id="UP000656367"/>
    </source>
</evidence>
<reference evidence="2" key="2">
    <citation type="submission" date="2020-09" db="EMBL/GenBank/DDBJ databases">
        <authorList>
            <person name="Sun Q."/>
            <person name="Ohkuma M."/>
        </authorList>
    </citation>
    <scope>NUCLEOTIDE SEQUENCE</scope>
    <source>
        <strain evidence="2">JCM 15759</strain>
    </source>
</reference>
<organism evidence="2 3">
    <name type="scientific">Haloarcula argentinensis</name>
    <dbReference type="NCBI Taxonomy" id="43776"/>
    <lineage>
        <taxon>Archaea</taxon>
        <taxon>Methanobacteriati</taxon>
        <taxon>Methanobacteriota</taxon>
        <taxon>Stenosarchaea group</taxon>
        <taxon>Halobacteria</taxon>
        <taxon>Halobacteriales</taxon>
        <taxon>Haloarculaceae</taxon>
        <taxon>Haloarcula</taxon>
    </lineage>
</organism>